<evidence type="ECO:0000256" key="7">
    <source>
        <dbReference type="RuleBase" id="RU000586"/>
    </source>
</evidence>
<dbReference type="PANTHER" id="PTHR11377:SF5">
    <property type="entry name" value="GLYCYLPEPTIDE N-TETRADECANOYLTRANSFERASE"/>
    <property type="match status" value="1"/>
</dbReference>
<dbReference type="InterPro" id="IPR022676">
    <property type="entry name" value="NMT_N"/>
</dbReference>
<dbReference type="SUPFAM" id="SSF55729">
    <property type="entry name" value="Acyl-CoA N-acyltransferases (Nat)"/>
    <property type="match status" value="2"/>
</dbReference>
<organism evidence="11 12">
    <name type="scientific">Dioszegia hungarica</name>
    <dbReference type="NCBI Taxonomy" id="4972"/>
    <lineage>
        <taxon>Eukaryota</taxon>
        <taxon>Fungi</taxon>
        <taxon>Dikarya</taxon>
        <taxon>Basidiomycota</taxon>
        <taxon>Agaricomycotina</taxon>
        <taxon>Tremellomycetes</taxon>
        <taxon>Tremellales</taxon>
        <taxon>Bulleribasidiaceae</taxon>
        <taxon>Dioszegia</taxon>
    </lineage>
</organism>
<dbReference type="Pfam" id="PF01233">
    <property type="entry name" value="NMT"/>
    <property type="match status" value="1"/>
</dbReference>
<dbReference type="AlphaFoldDB" id="A0AA38H914"/>
<comment type="subunit">
    <text evidence="2">Monomer.</text>
</comment>
<evidence type="ECO:0000256" key="1">
    <source>
        <dbReference type="ARBA" id="ARBA00009469"/>
    </source>
</evidence>
<dbReference type="PIRSF" id="PIRSF015892">
    <property type="entry name" value="N-myristl_transf"/>
    <property type="match status" value="1"/>
</dbReference>
<dbReference type="InterPro" id="IPR000903">
    <property type="entry name" value="NMT"/>
</dbReference>
<dbReference type="RefSeq" id="XP_052944361.1">
    <property type="nucleotide sequence ID" value="XM_053085640.1"/>
</dbReference>
<evidence type="ECO:0000313" key="12">
    <source>
        <dbReference type="Proteomes" id="UP001164286"/>
    </source>
</evidence>
<evidence type="ECO:0000256" key="3">
    <source>
        <dbReference type="ARBA" id="ARBA00012923"/>
    </source>
</evidence>
<evidence type="ECO:0000256" key="5">
    <source>
        <dbReference type="ARBA" id="ARBA00022679"/>
    </source>
</evidence>
<keyword evidence="5 7" id="KW-0808">Transferase</keyword>
<dbReference type="InterPro" id="IPR016181">
    <property type="entry name" value="Acyl_CoA_acyltransferase"/>
</dbReference>
<comment type="caution">
    <text evidence="11">The sequence shown here is derived from an EMBL/GenBank/DDBJ whole genome shotgun (WGS) entry which is preliminary data.</text>
</comment>
<dbReference type="EMBL" id="JAKWFO010000006">
    <property type="protein sequence ID" value="KAI9634584.1"/>
    <property type="molecule type" value="Genomic_DNA"/>
</dbReference>
<sequence length="502" mass="56096">MCFTADPTADIQKALKAVDLMKILDGQVAIGNKSNSKTIGEHKFWKTQPVPQTLSGSSFAMMAMEEGPIDPIKTVEEVRQEPLPLPSGFEWSLIDIKNDVQCEEVYSLLSENYVEDDDAMFRFRYSKEFLLWSALTFRSLTAPGYHPDWHIGVRVQKTGKLVAFISGILVDIRVRSKTFPSAEINFLCVHKKLRAKRLTPVLIKEVTRRVNLRGVWQAIYTAGIVLPTPIGTSRYYHRNLNPPKLVDIGFSSLPRSMTIARLVKQLAVPTAPSLPGFREMEKKDVPQVAALLRRYLARFEITQTFETDQEVEHWFLSGRGKEGGEEGSAKWRREGQVVWAYVVEDPTTHVITDMISFYSLPSSIMKHPTHRILNAAYLYYYASDSIFRPSSGGSEAVAESSASVGIVEERKRRERLGARLVQLSGDLMVVAKNAGFDVLNALTLLDNNMFLSEQKASCQSLPFGAGDGFLVNYLYNWQCAPIDGGLKGTSMKQGAGIGVVML</sequence>
<protein>
    <recommendedName>
        <fullName evidence="4 7">Glycylpeptide N-tetradecanoyltransferase</fullName>
        <ecNumber evidence="3 7">2.3.1.97</ecNumber>
    </recommendedName>
</protein>
<comment type="catalytic activity">
    <reaction evidence="7">
        <text>N-terminal glycyl-[protein] + tetradecanoyl-CoA = N-tetradecanoylglycyl-[protein] + CoA + H(+)</text>
        <dbReference type="Rhea" id="RHEA:15521"/>
        <dbReference type="Rhea" id="RHEA-COMP:12666"/>
        <dbReference type="Rhea" id="RHEA-COMP:12667"/>
        <dbReference type="ChEBI" id="CHEBI:15378"/>
        <dbReference type="ChEBI" id="CHEBI:57287"/>
        <dbReference type="ChEBI" id="CHEBI:57385"/>
        <dbReference type="ChEBI" id="CHEBI:64723"/>
        <dbReference type="ChEBI" id="CHEBI:133050"/>
        <dbReference type="EC" id="2.3.1.97"/>
    </reaction>
</comment>
<dbReference type="InterPro" id="IPR022677">
    <property type="entry name" value="NMT_C"/>
</dbReference>
<keyword evidence="6 7" id="KW-0012">Acyltransferase</keyword>
<dbReference type="Proteomes" id="UP001164286">
    <property type="component" value="Unassembled WGS sequence"/>
</dbReference>
<evidence type="ECO:0000313" key="11">
    <source>
        <dbReference type="EMBL" id="KAI9634584.1"/>
    </source>
</evidence>
<evidence type="ECO:0000256" key="6">
    <source>
        <dbReference type="ARBA" id="ARBA00023315"/>
    </source>
</evidence>
<comment type="similarity">
    <text evidence="1 8">Belongs to the NMT family.</text>
</comment>
<accession>A0AA38H914</accession>
<dbReference type="GO" id="GO:0005737">
    <property type="term" value="C:cytoplasm"/>
    <property type="evidence" value="ECO:0007669"/>
    <property type="project" value="TreeGrafter"/>
</dbReference>
<dbReference type="Gene3D" id="3.40.630.30">
    <property type="match status" value="2"/>
</dbReference>
<dbReference type="PANTHER" id="PTHR11377">
    <property type="entry name" value="N-MYRISTOYL TRANSFERASE"/>
    <property type="match status" value="1"/>
</dbReference>
<feature type="domain" description="Glycylpeptide N-tetradecanoyltransferase N-terminal" evidence="9">
    <location>
        <begin position="68"/>
        <end position="232"/>
    </location>
</feature>
<feature type="domain" description="Glycylpeptide N-tetradecanoyltransferase C-terminal" evidence="10">
    <location>
        <begin position="247"/>
        <end position="500"/>
    </location>
</feature>
<keyword evidence="12" id="KW-1185">Reference proteome</keyword>
<comment type="function">
    <text evidence="7">Adds a myristoyl group to the N-terminal glycine residue of certain cellular proteins.</text>
</comment>
<evidence type="ECO:0000259" key="10">
    <source>
        <dbReference type="Pfam" id="PF02799"/>
    </source>
</evidence>
<name>A0AA38H914_9TREE</name>
<evidence type="ECO:0000256" key="8">
    <source>
        <dbReference type="RuleBase" id="RU004178"/>
    </source>
</evidence>
<gene>
    <name evidence="11" type="ORF">MKK02DRAFT_16489</name>
</gene>
<dbReference type="Pfam" id="PF02799">
    <property type="entry name" value="NMT_C"/>
    <property type="match status" value="1"/>
</dbReference>
<evidence type="ECO:0000259" key="9">
    <source>
        <dbReference type="Pfam" id="PF01233"/>
    </source>
</evidence>
<dbReference type="FunFam" id="3.40.630.30:FF:000042">
    <property type="entry name" value="Glycylpeptide N-tetradecanoyltransferase"/>
    <property type="match status" value="1"/>
</dbReference>
<dbReference type="EC" id="2.3.1.97" evidence="3 7"/>
<dbReference type="GeneID" id="77724841"/>
<evidence type="ECO:0000256" key="4">
    <source>
        <dbReference type="ARBA" id="ARBA00022240"/>
    </source>
</evidence>
<dbReference type="InterPro" id="IPR022678">
    <property type="entry name" value="NMT_CS"/>
</dbReference>
<dbReference type="GO" id="GO:0004379">
    <property type="term" value="F:glycylpeptide N-tetradecanoyltransferase activity"/>
    <property type="evidence" value="ECO:0007669"/>
    <property type="project" value="UniProtKB-EC"/>
</dbReference>
<dbReference type="PROSITE" id="PS00975">
    <property type="entry name" value="NMT_1"/>
    <property type="match status" value="1"/>
</dbReference>
<proteinExistence type="inferred from homology"/>
<evidence type="ECO:0000256" key="2">
    <source>
        <dbReference type="ARBA" id="ARBA00011245"/>
    </source>
</evidence>
<reference evidence="11" key="1">
    <citation type="journal article" date="2022" name="G3 (Bethesda)">
        <title>High quality genome of the basidiomycete yeast Dioszegia hungarica PDD-24b-2 isolated from cloud water.</title>
        <authorList>
            <person name="Jarrige D."/>
            <person name="Haridas S."/>
            <person name="Bleykasten-Grosshans C."/>
            <person name="Joly M."/>
            <person name="Nadalig T."/>
            <person name="Sancelme M."/>
            <person name="Vuilleumier S."/>
            <person name="Grigoriev I.V."/>
            <person name="Amato P."/>
            <person name="Bringel F."/>
        </authorList>
    </citation>
    <scope>NUCLEOTIDE SEQUENCE</scope>
    <source>
        <strain evidence="11">PDD-24b-2</strain>
    </source>
</reference>